<dbReference type="InterPro" id="IPR006208">
    <property type="entry name" value="Glyco_hormone_CN"/>
</dbReference>
<name>A0AA35T7I0_GEOBA</name>
<feature type="signal peptide" evidence="4">
    <location>
        <begin position="1"/>
        <end position="21"/>
    </location>
</feature>
<gene>
    <name evidence="6" type="ORF">GBAR_LOCUS23671</name>
</gene>
<dbReference type="InterPro" id="IPR029034">
    <property type="entry name" value="Cystine-knot_cytokine"/>
</dbReference>
<comment type="caution">
    <text evidence="6">The sequence shown here is derived from an EMBL/GenBank/DDBJ whole genome shotgun (WGS) entry which is preliminary data.</text>
</comment>
<proteinExistence type="predicted"/>
<evidence type="ECO:0000259" key="5">
    <source>
        <dbReference type="Pfam" id="PF00007"/>
    </source>
</evidence>
<evidence type="ECO:0000256" key="3">
    <source>
        <dbReference type="ARBA" id="ARBA00023157"/>
    </source>
</evidence>
<protein>
    <recommendedName>
        <fullName evidence="5">Glycoprotein hormone subunit beta domain-containing protein</fullName>
    </recommendedName>
</protein>
<keyword evidence="2" id="KW-0964">Secreted</keyword>
<accession>A0AA35T7I0</accession>
<keyword evidence="3" id="KW-1015">Disulfide bond</keyword>
<comment type="subcellular location">
    <subcellularLocation>
        <location evidence="1">Secreted</location>
    </subcellularLocation>
</comment>
<dbReference type="EMBL" id="CASHTH010003281">
    <property type="protein sequence ID" value="CAI8042694.1"/>
    <property type="molecule type" value="Genomic_DNA"/>
</dbReference>
<reference evidence="6" key="1">
    <citation type="submission" date="2023-03" db="EMBL/GenBank/DDBJ databases">
        <authorList>
            <person name="Steffen K."/>
            <person name="Cardenas P."/>
        </authorList>
    </citation>
    <scope>NUCLEOTIDE SEQUENCE</scope>
</reference>
<dbReference type="Gene3D" id="2.10.90.10">
    <property type="entry name" value="Cystine-knot cytokines"/>
    <property type="match status" value="1"/>
</dbReference>
<evidence type="ECO:0000313" key="6">
    <source>
        <dbReference type="EMBL" id="CAI8042694.1"/>
    </source>
</evidence>
<dbReference type="Proteomes" id="UP001174909">
    <property type="component" value="Unassembled WGS sequence"/>
</dbReference>
<sequence>MKALFYFLTITILLWVEFGAAQQDAECTRVRKYISVDWPDCEPAYTKVPTCDGTCRSYDVVIPTPPYLQKDCNCCKSEQHSVKKRQLSFLCNGRMENHTVFLPIIDKCRCAQCQVSIIHVDT</sequence>
<evidence type="ECO:0000256" key="4">
    <source>
        <dbReference type="SAM" id="SignalP"/>
    </source>
</evidence>
<evidence type="ECO:0000256" key="1">
    <source>
        <dbReference type="ARBA" id="ARBA00004613"/>
    </source>
</evidence>
<dbReference type="Pfam" id="PF00007">
    <property type="entry name" value="Cys_knot"/>
    <property type="match status" value="1"/>
</dbReference>
<feature type="chain" id="PRO_5041356455" description="Glycoprotein hormone subunit beta domain-containing protein" evidence="4">
    <location>
        <begin position="22"/>
        <end position="122"/>
    </location>
</feature>
<evidence type="ECO:0000256" key="2">
    <source>
        <dbReference type="ARBA" id="ARBA00022525"/>
    </source>
</evidence>
<dbReference type="AlphaFoldDB" id="A0AA35T7I0"/>
<keyword evidence="7" id="KW-1185">Reference proteome</keyword>
<keyword evidence="4" id="KW-0732">Signal</keyword>
<feature type="non-terminal residue" evidence="6">
    <location>
        <position position="1"/>
    </location>
</feature>
<dbReference type="GO" id="GO:0005576">
    <property type="term" value="C:extracellular region"/>
    <property type="evidence" value="ECO:0007669"/>
    <property type="project" value="UniProtKB-SubCell"/>
</dbReference>
<evidence type="ECO:0000313" key="7">
    <source>
        <dbReference type="Proteomes" id="UP001174909"/>
    </source>
</evidence>
<feature type="domain" description="Glycoprotein hormone subunit beta" evidence="5">
    <location>
        <begin position="26"/>
        <end position="115"/>
    </location>
</feature>
<organism evidence="6 7">
    <name type="scientific">Geodia barretti</name>
    <name type="common">Barrett's horny sponge</name>
    <dbReference type="NCBI Taxonomy" id="519541"/>
    <lineage>
        <taxon>Eukaryota</taxon>
        <taxon>Metazoa</taxon>
        <taxon>Porifera</taxon>
        <taxon>Demospongiae</taxon>
        <taxon>Heteroscleromorpha</taxon>
        <taxon>Tetractinellida</taxon>
        <taxon>Astrophorina</taxon>
        <taxon>Geodiidae</taxon>
        <taxon>Geodia</taxon>
    </lineage>
</organism>